<proteinExistence type="predicted"/>
<dbReference type="PANTHER" id="PTHR10622:SF10">
    <property type="entry name" value="HET DOMAIN-CONTAINING PROTEIN"/>
    <property type="match status" value="1"/>
</dbReference>
<name>A0A6A6Z4C3_9PEZI</name>
<dbReference type="AlphaFoldDB" id="A0A6A6Z4C3"/>
<gene>
    <name evidence="1 3" type="ORF">BDZ99DRAFT_542068</name>
</gene>
<evidence type="ECO:0000313" key="2">
    <source>
        <dbReference type="Proteomes" id="UP000504636"/>
    </source>
</evidence>
<keyword evidence="2" id="KW-1185">Reference proteome</keyword>
<dbReference type="Proteomes" id="UP000504636">
    <property type="component" value="Unplaced"/>
</dbReference>
<dbReference type="PANTHER" id="PTHR10622">
    <property type="entry name" value="HET DOMAIN-CONTAINING PROTEIN"/>
    <property type="match status" value="1"/>
</dbReference>
<organism evidence="1">
    <name type="scientific">Mytilinidion resinicola</name>
    <dbReference type="NCBI Taxonomy" id="574789"/>
    <lineage>
        <taxon>Eukaryota</taxon>
        <taxon>Fungi</taxon>
        <taxon>Dikarya</taxon>
        <taxon>Ascomycota</taxon>
        <taxon>Pezizomycotina</taxon>
        <taxon>Dothideomycetes</taxon>
        <taxon>Pleosporomycetidae</taxon>
        <taxon>Mytilinidiales</taxon>
        <taxon>Mytilinidiaceae</taxon>
        <taxon>Mytilinidion</taxon>
    </lineage>
</organism>
<reference evidence="1 3" key="1">
    <citation type="journal article" date="2020" name="Stud. Mycol.">
        <title>101 Dothideomycetes genomes: a test case for predicting lifestyles and emergence of pathogens.</title>
        <authorList>
            <person name="Haridas S."/>
            <person name="Albert R."/>
            <person name="Binder M."/>
            <person name="Bloem J."/>
            <person name="Labutti K."/>
            <person name="Salamov A."/>
            <person name="Andreopoulos B."/>
            <person name="Baker S."/>
            <person name="Barry K."/>
            <person name="Bills G."/>
            <person name="Bluhm B."/>
            <person name="Cannon C."/>
            <person name="Castanera R."/>
            <person name="Culley D."/>
            <person name="Daum C."/>
            <person name="Ezra D."/>
            <person name="Gonzalez J."/>
            <person name="Henrissat B."/>
            <person name="Kuo A."/>
            <person name="Liang C."/>
            <person name="Lipzen A."/>
            <person name="Lutzoni F."/>
            <person name="Magnuson J."/>
            <person name="Mondo S."/>
            <person name="Nolan M."/>
            <person name="Ohm R."/>
            <person name="Pangilinan J."/>
            <person name="Park H.-J."/>
            <person name="Ramirez L."/>
            <person name="Alfaro M."/>
            <person name="Sun H."/>
            <person name="Tritt A."/>
            <person name="Yoshinaga Y."/>
            <person name="Zwiers L.-H."/>
            <person name="Turgeon B."/>
            <person name="Goodwin S."/>
            <person name="Spatafora J."/>
            <person name="Crous P."/>
            <person name="Grigoriev I."/>
        </authorList>
    </citation>
    <scope>NUCLEOTIDE SEQUENCE</scope>
    <source>
        <strain evidence="1 3">CBS 304.34</strain>
    </source>
</reference>
<accession>A0A6A6Z4C3</accession>
<dbReference type="RefSeq" id="XP_033582955.1">
    <property type="nucleotide sequence ID" value="XM_033726756.1"/>
</dbReference>
<evidence type="ECO:0008006" key="4">
    <source>
        <dbReference type="Google" id="ProtNLM"/>
    </source>
</evidence>
<reference evidence="3" key="2">
    <citation type="submission" date="2020-04" db="EMBL/GenBank/DDBJ databases">
        <authorList>
            <consortium name="NCBI Genome Project"/>
        </authorList>
    </citation>
    <scope>NUCLEOTIDE SEQUENCE</scope>
    <source>
        <strain evidence="3">CBS 304.34</strain>
    </source>
</reference>
<reference evidence="3" key="3">
    <citation type="submission" date="2025-04" db="UniProtKB">
        <authorList>
            <consortium name="RefSeq"/>
        </authorList>
    </citation>
    <scope>IDENTIFICATION</scope>
    <source>
        <strain evidence="3">CBS 304.34</strain>
    </source>
</reference>
<evidence type="ECO:0000313" key="3">
    <source>
        <dbReference type="RefSeq" id="XP_033582955.1"/>
    </source>
</evidence>
<evidence type="ECO:0000313" key="1">
    <source>
        <dbReference type="EMBL" id="KAF2815991.1"/>
    </source>
</evidence>
<dbReference type="EMBL" id="MU003693">
    <property type="protein sequence ID" value="KAF2815991.1"/>
    <property type="molecule type" value="Genomic_DNA"/>
</dbReference>
<protein>
    <recommendedName>
        <fullName evidence="4">Heterokaryon incompatibility domain-containing protein</fullName>
    </recommendedName>
</protein>
<dbReference type="OrthoDB" id="3551669at2759"/>
<sequence>MELKTVDGFCIDKSNSAELQEVINSMHRWYRNSAKCYVYLSAVSINYQSGVDQLLQPWEPAFRRSGWTLQELIAPTVVEFFDHAWHHLGSKIKLQDMISTTYEYQSGCTCRTKLKQIQHSAKDVLGSAQECYSIRRYGLLSHGYFRH</sequence>
<dbReference type="GeneID" id="54467649"/>